<dbReference type="RefSeq" id="WP_380819493.1">
    <property type="nucleotide sequence ID" value="NZ_JBHTJN010000008.1"/>
</dbReference>
<reference evidence="6" key="1">
    <citation type="journal article" date="2019" name="Int. J. Syst. Evol. Microbiol.">
        <title>The Global Catalogue of Microorganisms (GCM) 10K type strain sequencing project: providing services to taxonomists for standard genome sequencing and annotation.</title>
        <authorList>
            <consortium name="The Broad Institute Genomics Platform"/>
            <consortium name="The Broad Institute Genome Sequencing Center for Infectious Disease"/>
            <person name="Wu L."/>
            <person name="Ma J."/>
        </authorList>
    </citation>
    <scope>NUCLEOTIDE SEQUENCE [LARGE SCALE GENOMIC DNA]</scope>
    <source>
        <strain evidence="6">CCUG 61707</strain>
    </source>
</reference>
<dbReference type="Pfam" id="PF01420">
    <property type="entry name" value="Methylase_S"/>
    <property type="match status" value="2"/>
</dbReference>
<organism evidence="5 6">
    <name type="scientific">Seminibacterium arietis</name>
    <dbReference type="NCBI Taxonomy" id="1173502"/>
    <lineage>
        <taxon>Bacteria</taxon>
        <taxon>Pseudomonadati</taxon>
        <taxon>Pseudomonadota</taxon>
        <taxon>Gammaproteobacteria</taxon>
        <taxon>Pasteurellales</taxon>
        <taxon>Pasteurellaceae</taxon>
        <taxon>Seminibacterium</taxon>
    </lineage>
</organism>
<feature type="domain" description="Type I restriction modification DNA specificity" evidence="4">
    <location>
        <begin position="248"/>
        <end position="410"/>
    </location>
</feature>
<keyword evidence="5" id="KW-0378">Hydrolase</keyword>
<name>A0ABW3I8U1_9PAST</name>
<dbReference type="InterPro" id="IPR051212">
    <property type="entry name" value="Type-I_RE_S_subunit"/>
</dbReference>
<keyword evidence="2" id="KW-0680">Restriction system</keyword>
<dbReference type="InterPro" id="IPR000055">
    <property type="entry name" value="Restrct_endonuc_typeI_TRD"/>
</dbReference>
<feature type="domain" description="Type I restriction modification DNA specificity" evidence="4">
    <location>
        <begin position="12"/>
        <end position="161"/>
    </location>
</feature>
<gene>
    <name evidence="5" type="ORF">ACFQ02_03720</name>
</gene>
<evidence type="ECO:0000256" key="2">
    <source>
        <dbReference type="ARBA" id="ARBA00022747"/>
    </source>
</evidence>
<protein>
    <submittedName>
        <fullName evidence="5">Restriction endonuclease subunit S</fullName>
        <ecNumber evidence="5">3.1.21.-</ecNumber>
    </submittedName>
</protein>
<keyword evidence="6" id="KW-1185">Reference proteome</keyword>
<accession>A0ABW3I8U1</accession>
<dbReference type="EC" id="3.1.21.-" evidence="5"/>
<comment type="caution">
    <text evidence="5">The sequence shown here is derived from an EMBL/GenBank/DDBJ whole genome shotgun (WGS) entry which is preliminary data.</text>
</comment>
<dbReference type="GO" id="GO:0004519">
    <property type="term" value="F:endonuclease activity"/>
    <property type="evidence" value="ECO:0007669"/>
    <property type="project" value="UniProtKB-KW"/>
</dbReference>
<evidence type="ECO:0000259" key="4">
    <source>
        <dbReference type="Pfam" id="PF01420"/>
    </source>
</evidence>
<sequence>MGEITRLVNGDRGKNYPSKDKLTPIGDIPFISAINIKDNTITKDNLLYLSQHQYDLLRDGKLKKNDLVVCIRGSLGKNCIYPFETGAIASSLVIIKIFINENIIINYISVYFDTSLFKLDINKYNNGSVQPNLGARDLMKFLIPLPPLEEQKRIVAKIEELLPLVEDYAAFYNELEKLNAKFPEDIKKSILQYAIQGKLVEQRKEEGSAEKLFNQIQEEKQRLIKEGKIKKQKPLPEIKEDEIPFEIPKTWKWCRLGNLINHIMGKTPPRSEFKWWGEDMPWVSISDMKDYGEINYTKESVCQEAVDEKFINVSKKGTLLMSFKLTVGRTSILNIDAVHNEAIISIYPYIDKNYSLRNYLFYILPLITQWGDSKKAIKGNTLNSSSISSLLIPPPPLEEQKRIVAKIEELLPLCEELKI</sequence>
<evidence type="ECO:0000313" key="6">
    <source>
        <dbReference type="Proteomes" id="UP001596996"/>
    </source>
</evidence>
<evidence type="ECO:0000313" key="5">
    <source>
        <dbReference type="EMBL" id="MFD0965960.1"/>
    </source>
</evidence>
<dbReference type="PANTHER" id="PTHR43140:SF1">
    <property type="entry name" value="TYPE I RESTRICTION ENZYME ECOKI SPECIFICITY SUBUNIT"/>
    <property type="match status" value="1"/>
</dbReference>
<evidence type="ECO:0000256" key="3">
    <source>
        <dbReference type="ARBA" id="ARBA00023125"/>
    </source>
</evidence>
<comment type="similarity">
    <text evidence="1">Belongs to the type-I restriction system S methylase family.</text>
</comment>
<keyword evidence="5" id="KW-0255">Endonuclease</keyword>
<dbReference type="PANTHER" id="PTHR43140">
    <property type="entry name" value="TYPE-1 RESTRICTION ENZYME ECOKI SPECIFICITY PROTEIN"/>
    <property type="match status" value="1"/>
</dbReference>
<evidence type="ECO:0000256" key="1">
    <source>
        <dbReference type="ARBA" id="ARBA00010923"/>
    </source>
</evidence>
<keyword evidence="5" id="KW-0540">Nuclease</keyword>
<dbReference type="EMBL" id="JBHTJN010000008">
    <property type="protein sequence ID" value="MFD0965960.1"/>
    <property type="molecule type" value="Genomic_DNA"/>
</dbReference>
<proteinExistence type="inferred from homology"/>
<dbReference type="SUPFAM" id="SSF116734">
    <property type="entry name" value="DNA methylase specificity domain"/>
    <property type="match status" value="2"/>
</dbReference>
<dbReference type="Proteomes" id="UP001596996">
    <property type="component" value="Unassembled WGS sequence"/>
</dbReference>
<dbReference type="Gene3D" id="3.90.220.20">
    <property type="entry name" value="DNA methylase specificity domains"/>
    <property type="match status" value="2"/>
</dbReference>
<dbReference type="GO" id="GO:0016787">
    <property type="term" value="F:hydrolase activity"/>
    <property type="evidence" value="ECO:0007669"/>
    <property type="project" value="UniProtKB-KW"/>
</dbReference>
<dbReference type="InterPro" id="IPR044946">
    <property type="entry name" value="Restrct_endonuc_typeI_TRD_sf"/>
</dbReference>
<keyword evidence="3" id="KW-0238">DNA-binding</keyword>